<dbReference type="SUPFAM" id="SSF48239">
    <property type="entry name" value="Terpenoid cyclases/Protein prenyltransferases"/>
    <property type="match status" value="2"/>
</dbReference>
<dbReference type="GO" id="GO:0016102">
    <property type="term" value="P:diterpenoid biosynthetic process"/>
    <property type="evidence" value="ECO:0007669"/>
    <property type="project" value="InterPro"/>
</dbReference>
<keyword evidence="4 7" id="KW-0456">Lyase</keyword>
<dbReference type="EC" id="4.2.3.19" evidence="7"/>
<gene>
    <name evidence="7" type="primary">KS1</name>
    <name evidence="7" type="ORF">AXF42_Ash010138</name>
</gene>
<dbReference type="AlphaFoldDB" id="A0A2I0A9M4"/>
<dbReference type="Pfam" id="PF03936">
    <property type="entry name" value="Terpene_synth_C"/>
    <property type="match status" value="1"/>
</dbReference>
<dbReference type="InterPro" id="IPR008949">
    <property type="entry name" value="Isoprenoid_synthase_dom_sf"/>
</dbReference>
<comment type="cofactor">
    <cofactor evidence="1">
        <name>Mg(2+)</name>
        <dbReference type="ChEBI" id="CHEBI:18420"/>
    </cofactor>
</comment>
<dbReference type="Pfam" id="PF01397">
    <property type="entry name" value="Terpene_synth"/>
    <property type="match status" value="1"/>
</dbReference>
<dbReference type="Gene3D" id="1.50.10.130">
    <property type="entry name" value="Terpene synthase, N-terminal domain"/>
    <property type="match status" value="1"/>
</dbReference>
<name>A0A2I0A9M4_9ASPA</name>
<keyword evidence="3" id="KW-0460">Magnesium</keyword>
<dbReference type="Proteomes" id="UP000236161">
    <property type="component" value="Unassembled WGS sequence"/>
</dbReference>
<dbReference type="InterPro" id="IPR005630">
    <property type="entry name" value="Terpene_synthase_metal-bd"/>
</dbReference>
<evidence type="ECO:0000256" key="2">
    <source>
        <dbReference type="ARBA" id="ARBA00022723"/>
    </source>
</evidence>
<dbReference type="FunFam" id="1.10.600.10:FF:000005">
    <property type="entry name" value="Ent-kaur-16-ene synthase, chloroplastic"/>
    <property type="match status" value="1"/>
</dbReference>
<dbReference type="FunFam" id="1.50.10.130:FF:000002">
    <property type="entry name" value="Ent-copalyl diphosphate synthase, chloroplastic"/>
    <property type="match status" value="1"/>
</dbReference>
<feature type="domain" description="Terpene synthase metal-binding" evidence="6">
    <location>
        <begin position="485"/>
        <end position="722"/>
    </location>
</feature>
<dbReference type="PANTHER" id="PTHR31739">
    <property type="entry name" value="ENT-COPALYL DIPHOSPHATE SYNTHASE, CHLOROPLASTIC"/>
    <property type="match status" value="1"/>
</dbReference>
<dbReference type="InterPro" id="IPR036965">
    <property type="entry name" value="Terpene_synth_N_sf"/>
</dbReference>
<evidence type="ECO:0000256" key="1">
    <source>
        <dbReference type="ARBA" id="ARBA00001946"/>
    </source>
</evidence>
<evidence type="ECO:0000259" key="6">
    <source>
        <dbReference type="Pfam" id="PF03936"/>
    </source>
</evidence>
<dbReference type="SFLD" id="SFLDG01014">
    <property type="entry name" value="Terpene_Cyclase_Like_1_N-term"/>
    <property type="match status" value="1"/>
</dbReference>
<dbReference type="FunFam" id="1.50.10.160:FF:000002">
    <property type="entry name" value="cis-abienol synthase, chloroplastic"/>
    <property type="match status" value="1"/>
</dbReference>
<dbReference type="InterPro" id="IPR001906">
    <property type="entry name" value="Terpene_synth_N"/>
</dbReference>
<evidence type="ECO:0000256" key="3">
    <source>
        <dbReference type="ARBA" id="ARBA00022842"/>
    </source>
</evidence>
<evidence type="ECO:0000256" key="4">
    <source>
        <dbReference type="ARBA" id="ARBA00023239"/>
    </source>
</evidence>
<dbReference type="InterPro" id="IPR008930">
    <property type="entry name" value="Terpenoid_cyclase/PrenylTrfase"/>
</dbReference>
<reference evidence="7 8" key="1">
    <citation type="journal article" date="2017" name="Nature">
        <title>The Apostasia genome and the evolution of orchids.</title>
        <authorList>
            <person name="Zhang G.Q."/>
            <person name="Liu K.W."/>
            <person name="Li Z."/>
            <person name="Lohaus R."/>
            <person name="Hsiao Y.Y."/>
            <person name="Niu S.C."/>
            <person name="Wang J.Y."/>
            <person name="Lin Y.C."/>
            <person name="Xu Q."/>
            <person name="Chen L.J."/>
            <person name="Yoshida K."/>
            <person name="Fujiwara S."/>
            <person name="Wang Z.W."/>
            <person name="Zhang Y.Q."/>
            <person name="Mitsuda N."/>
            <person name="Wang M."/>
            <person name="Liu G.H."/>
            <person name="Pecoraro L."/>
            <person name="Huang H.X."/>
            <person name="Xiao X.J."/>
            <person name="Lin M."/>
            <person name="Wu X.Y."/>
            <person name="Wu W.L."/>
            <person name="Chen Y.Y."/>
            <person name="Chang S.B."/>
            <person name="Sakamoto S."/>
            <person name="Ohme-Takagi M."/>
            <person name="Yagi M."/>
            <person name="Zeng S.J."/>
            <person name="Shen C.Y."/>
            <person name="Yeh C.M."/>
            <person name="Luo Y.B."/>
            <person name="Tsai W.C."/>
            <person name="Van de Peer Y."/>
            <person name="Liu Z.J."/>
        </authorList>
    </citation>
    <scope>NUCLEOTIDE SEQUENCE [LARGE SCALE GENOMIC DNA]</scope>
    <source>
        <strain evidence="8">cv. Shenzhen</strain>
        <tissue evidence="7">Stem</tissue>
    </source>
</reference>
<dbReference type="Gene3D" id="1.10.600.10">
    <property type="entry name" value="Farnesyl Diphosphate Synthase"/>
    <property type="match status" value="1"/>
</dbReference>
<protein>
    <submittedName>
        <fullName evidence="7">Ent-kaur-16-ene synthase, chloroplastic</fullName>
        <ecNumber evidence="7">4.2.3.19</ecNumber>
    </submittedName>
</protein>
<accession>A0A2I0A9M4</accession>
<keyword evidence="2" id="KW-0479">Metal-binding</keyword>
<sequence>MSSIATFKAFVASNSCKAFASRKTMKIDRDFPQDVEDLLERSKRLINSVKESLFKVELSVSSYDTAWVAMVPSPGFVNTPCFPECVDWMIDNQLPDGSWGLPHHDPFLIKDILSSTLACILALSRWNVGEEHVKRGLSYIESHFSFSMNDKLLSPIGFNIIFPGMINYALDMGLDLPIRETDINKIFSIRDLELQRESKECSVGSTAYLAFIAEGLCKLQDWRELMNYQRKNGSLFNSPATTAAALTQGQDDKALSYLSSVLQKFSSAVPTTYPLDLRINLSMVDRLERLGISHHFVHEIKEVLDRAYRCWVHNDEEIYSDISTCAMAFRLLRMHGYDLSSDAFSQFSDATQFKNTVQGHFKDYDAAIELCKVSQTQVLAEEPVLEKLNSWVTRFLKEELNSNAILSLDTAQEADYVLRFPFYANLERLEHKRNIEHYNFGSLQMLKTSFLSSIDRRILELAVDEFSNSQLIYRKELQYLESWVKEIKLDQLKFSRQKQTYCYLSAAASLFSADLSDARICWAKGGVLTTVVDDFFDGGGSAEEQSNLIMLIEGWHENHQKDFCSESVEIIFFALYNTVNDLSMKAFFPQKRDVTSHIVNIWLHMMKSMKVEAEWLKNNTVPSIDEYMAHAIPSFALGPIVLPSLYFVGPVVSEDAIESPEYFNLFKLVSKLGRLLNDYQGFERDLKDGKMNSVSLRIQHGNGSISKEDARRETMRTIESTRAELLGLVLQEKGSKVPKSCKELFWKMSKILHLFYKNTDGFTSPKEMLGAVNAVIHEPLKVSHLLLSAD</sequence>
<dbReference type="OrthoDB" id="2343925at2759"/>
<dbReference type="InterPro" id="IPR050148">
    <property type="entry name" value="Terpene_synthase-like"/>
</dbReference>
<keyword evidence="8" id="KW-1185">Reference proteome</keyword>
<proteinExistence type="predicted"/>
<evidence type="ECO:0000313" key="8">
    <source>
        <dbReference type="Proteomes" id="UP000236161"/>
    </source>
</evidence>
<dbReference type="EMBL" id="KZ452008">
    <property type="protein sequence ID" value="PKA52242.1"/>
    <property type="molecule type" value="Genomic_DNA"/>
</dbReference>
<feature type="domain" description="Terpene synthase N-terminal" evidence="5">
    <location>
        <begin position="221"/>
        <end position="404"/>
    </location>
</feature>
<dbReference type="Gene3D" id="1.50.10.160">
    <property type="match status" value="1"/>
</dbReference>
<dbReference type="GO" id="GO:0009899">
    <property type="term" value="F:ent-kaurene synthase activity"/>
    <property type="evidence" value="ECO:0007669"/>
    <property type="project" value="UniProtKB-EC"/>
</dbReference>
<evidence type="ECO:0000259" key="5">
    <source>
        <dbReference type="Pfam" id="PF01397"/>
    </source>
</evidence>
<dbReference type="CDD" id="cd00684">
    <property type="entry name" value="Terpene_cyclase_plant_C1"/>
    <property type="match status" value="1"/>
</dbReference>
<dbReference type="SUPFAM" id="SSF48576">
    <property type="entry name" value="Terpenoid synthases"/>
    <property type="match status" value="1"/>
</dbReference>
<dbReference type="GO" id="GO:0000287">
    <property type="term" value="F:magnesium ion binding"/>
    <property type="evidence" value="ECO:0007669"/>
    <property type="project" value="InterPro"/>
</dbReference>
<dbReference type="InterPro" id="IPR044814">
    <property type="entry name" value="Terpene_cyclase_plant_C1"/>
</dbReference>
<dbReference type="PANTHER" id="PTHR31739:SF3">
    <property type="entry name" value="ENT-KAUR-16-ENE SYNTHASE, CHLOROPLASTIC"/>
    <property type="match status" value="1"/>
</dbReference>
<evidence type="ECO:0000313" key="7">
    <source>
        <dbReference type="EMBL" id="PKA52242.1"/>
    </source>
</evidence>
<organism evidence="7 8">
    <name type="scientific">Apostasia shenzhenica</name>
    <dbReference type="NCBI Taxonomy" id="1088818"/>
    <lineage>
        <taxon>Eukaryota</taxon>
        <taxon>Viridiplantae</taxon>
        <taxon>Streptophyta</taxon>
        <taxon>Embryophyta</taxon>
        <taxon>Tracheophyta</taxon>
        <taxon>Spermatophyta</taxon>
        <taxon>Magnoliopsida</taxon>
        <taxon>Liliopsida</taxon>
        <taxon>Asparagales</taxon>
        <taxon>Orchidaceae</taxon>
        <taxon>Apostasioideae</taxon>
        <taxon>Apostasia</taxon>
    </lineage>
</organism>
<dbReference type="STRING" id="1088818.A0A2I0A9M4"/>